<gene>
    <name evidence="11" type="ORF">Adt_37896</name>
</gene>
<feature type="domain" description="C2H2-type" evidence="10">
    <location>
        <begin position="26"/>
        <end position="53"/>
    </location>
</feature>
<evidence type="ECO:0000259" key="10">
    <source>
        <dbReference type="PROSITE" id="PS50157"/>
    </source>
</evidence>
<comment type="subcellular location">
    <subcellularLocation>
        <location evidence="1">Nucleus</location>
    </subcellularLocation>
</comment>
<dbReference type="SUPFAM" id="SSF57667">
    <property type="entry name" value="beta-beta-alpha zinc fingers"/>
    <property type="match status" value="1"/>
</dbReference>
<comment type="caution">
    <text evidence="11">The sequence shown here is derived from an EMBL/GenBank/DDBJ whole genome shotgun (WGS) entry which is preliminary data.</text>
</comment>
<name>A0ABD1Q0P7_9LAMI</name>
<dbReference type="SMART" id="SM00355">
    <property type="entry name" value="ZnF_C2H2"/>
    <property type="match status" value="1"/>
</dbReference>
<reference evidence="12" key="1">
    <citation type="submission" date="2024-07" db="EMBL/GenBank/DDBJ databases">
        <title>Two chromosome-level genome assemblies of Korean endemic species Abeliophyllum distichum and Forsythia ovata (Oleaceae).</title>
        <authorList>
            <person name="Jang H."/>
        </authorList>
    </citation>
    <scope>NUCLEOTIDE SEQUENCE [LARGE SCALE GENOMIC DNA]</scope>
</reference>
<evidence type="ECO:0000256" key="6">
    <source>
        <dbReference type="ARBA" id="ARBA00023163"/>
    </source>
</evidence>
<dbReference type="GO" id="GO:0008270">
    <property type="term" value="F:zinc ion binding"/>
    <property type="evidence" value="ECO:0007669"/>
    <property type="project" value="UniProtKB-KW"/>
</dbReference>
<keyword evidence="12" id="KW-1185">Reference proteome</keyword>
<keyword evidence="5" id="KW-0805">Transcription regulation</keyword>
<dbReference type="PANTHER" id="PTHR45801">
    <property type="entry name" value="OS07G0101800 PROTEIN"/>
    <property type="match status" value="1"/>
</dbReference>
<dbReference type="GO" id="GO:0005634">
    <property type="term" value="C:nucleus"/>
    <property type="evidence" value="ECO:0007669"/>
    <property type="project" value="UniProtKB-SubCell"/>
</dbReference>
<dbReference type="PROSITE" id="PS00028">
    <property type="entry name" value="ZINC_FINGER_C2H2_1"/>
    <property type="match status" value="1"/>
</dbReference>
<dbReference type="Gene3D" id="3.30.160.60">
    <property type="entry name" value="Classic Zinc Finger"/>
    <property type="match status" value="1"/>
</dbReference>
<feature type="compositionally biased region" description="Low complexity" evidence="9">
    <location>
        <begin position="88"/>
        <end position="108"/>
    </location>
</feature>
<sequence length="220" mass="24406">MGYGSECYVEEEGDLLAGISWPPRCYTCNFCKREFRSAQALGGHMNVHRKDRARLRQYSPPMDNNTNIGQFSLLNPIHEPNPNLILNPKPSFSSSSPSPSPSPSASSSILRKFPPFNSTLPALVSPSFSTLSPSFPSVSVPEMKKWGKQVAATVNYSSPLTADLMKMKTARTFFSVENCGSFVHERRCQVKKAEIVKLDLEIGRISPSEDLDLELRLGYS</sequence>
<evidence type="ECO:0000256" key="9">
    <source>
        <dbReference type="SAM" id="MobiDB-lite"/>
    </source>
</evidence>
<dbReference type="InterPro" id="IPR013087">
    <property type="entry name" value="Znf_C2H2_type"/>
</dbReference>
<dbReference type="PROSITE" id="PS50157">
    <property type="entry name" value="ZINC_FINGER_C2H2_2"/>
    <property type="match status" value="1"/>
</dbReference>
<evidence type="ECO:0000256" key="7">
    <source>
        <dbReference type="ARBA" id="ARBA00023242"/>
    </source>
</evidence>
<keyword evidence="4" id="KW-0862">Zinc</keyword>
<evidence type="ECO:0000313" key="11">
    <source>
        <dbReference type="EMBL" id="KAL2469760.1"/>
    </source>
</evidence>
<accession>A0ABD1Q0P7</accession>
<organism evidence="11 12">
    <name type="scientific">Abeliophyllum distichum</name>
    <dbReference type="NCBI Taxonomy" id="126358"/>
    <lineage>
        <taxon>Eukaryota</taxon>
        <taxon>Viridiplantae</taxon>
        <taxon>Streptophyta</taxon>
        <taxon>Embryophyta</taxon>
        <taxon>Tracheophyta</taxon>
        <taxon>Spermatophyta</taxon>
        <taxon>Magnoliopsida</taxon>
        <taxon>eudicotyledons</taxon>
        <taxon>Gunneridae</taxon>
        <taxon>Pentapetalae</taxon>
        <taxon>asterids</taxon>
        <taxon>lamiids</taxon>
        <taxon>Lamiales</taxon>
        <taxon>Oleaceae</taxon>
        <taxon>Forsythieae</taxon>
        <taxon>Abeliophyllum</taxon>
    </lineage>
</organism>
<evidence type="ECO:0000256" key="8">
    <source>
        <dbReference type="PROSITE-ProRule" id="PRU00042"/>
    </source>
</evidence>
<evidence type="ECO:0000256" key="5">
    <source>
        <dbReference type="ARBA" id="ARBA00023015"/>
    </source>
</evidence>
<dbReference type="AlphaFoldDB" id="A0ABD1Q0P7"/>
<evidence type="ECO:0000256" key="1">
    <source>
        <dbReference type="ARBA" id="ARBA00004123"/>
    </source>
</evidence>
<keyword evidence="2" id="KW-0479">Metal-binding</keyword>
<dbReference type="InterPro" id="IPR036236">
    <property type="entry name" value="Znf_C2H2_sf"/>
</dbReference>
<dbReference type="InterPro" id="IPR052426">
    <property type="entry name" value="Plant_dev_regulator"/>
</dbReference>
<dbReference type="PANTHER" id="PTHR45801:SF107">
    <property type="entry name" value="TRANSCRIPTIONAL REGULATOR SUPERMAN-LIKE"/>
    <property type="match status" value="1"/>
</dbReference>
<evidence type="ECO:0000313" key="12">
    <source>
        <dbReference type="Proteomes" id="UP001604336"/>
    </source>
</evidence>
<dbReference type="Pfam" id="PF13912">
    <property type="entry name" value="zf-C2H2_6"/>
    <property type="match status" value="1"/>
</dbReference>
<evidence type="ECO:0000256" key="4">
    <source>
        <dbReference type="ARBA" id="ARBA00022833"/>
    </source>
</evidence>
<dbReference type="EMBL" id="JBFOLK010000012">
    <property type="protein sequence ID" value="KAL2469760.1"/>
    <property type="molecule type" value="Genomic_DNA"/>
</dbReference>
<keyword evidence="6" id="KW-0804">Transcription</keyword>
<evidence type="ECO:0000256" key="3">
    <source>
        <dbReference type="ARBA" id="ARBA00022771"/>
    </source>
</evidence>
<protein>
    <submittedName>
        <fullName evidence="11">Transcriptional regulator SUPERMAN</fullName>
    </submittedName>
</protein>
<keyword evidence="7" id="KW-0539">Nucleus</keyword>
<proteinExistence type="predicted"/>
<evidence type="ECO:0000256" key="2">
    <source>
        <dbReference type="ARBA" id="ARBA00022723"/>
    </source>
</evidence>
<dbReference type="Proteomes" id="UP001604336">
    <property type="component" value="Unassembled WGS sequence"/>
</dbReference>
<keyword evidence="3 8" id="KW-0863">Zinc-finger</keyword>
<feature type="region of interest" description="Disordered" evidence="9">
    <location>
        <begin position="85"/>
        <end position="108"/>
    </location>
</feature>